<feature type="compositionally biased region" description="Polar residues" evidence="1">
    <location>
        <begin position="99"/>
        <end position="132"/>
    </location>
</feature>
<name>A0A072PCI2_9EURO</name>
<feature type="region of interest" description="Disordered" evidence="1">
    <location>
        <begin position="86"/>
        <end position="133"/>
    </location>
</feature>
<sequence length="423" mass="47324">MGGRRWTAAEETAFRTATEQISKHPFESLDKFRSDVRSHMEASGLNEMSYNRVRGKFDKMGKAVGKTGGQYIQSLIDGATVVNDDRETVDRENRRPSFSVMTESSTLDPLNGASEHSPTLQRRENALNSTSPGAIDMELKEAYRYKVHEQPPLHETVKWRMRDILRDLNGGIDAFMVIRSVSTVGSDGLNTEAIALSELMFWNIPLNELATNLDNLFGGLGMTAKTTSYEDDFDNLPFPRPSHDLRATFLFGFLQPDTCKMVERGEKVHWLQNVVRPALLGHADDCRKNLFGVFVSLASPPGLQEQGISQAGANHLRTFENRKGHATIWEQRVTSAFHAALELRLELELSRDEYEYRFPSLGEPFEEEWMSAAHSMVGLILLGSKVYACLQPAIISVNRGNPDDDPVTVAKAIVMIEGYGPEV</sequence>
<gene>
    <name evidence="2" type="ORF">A1O9_07203</name>
</gene>
<comment type="caution">
    <text evidence="2">The sequence shown here is derived from an EMBL/GenBank/DDBJ whole genome shotgun (WGS) entry which is preliminary data.</text>
</comment>
<evidence type="ECO:0000256" key="1">
    <source>
        <dbReference type="SAM" id="MobiDB-lite"/>
    </source>
</evidence>
<evidence type="ECO:0000313" key="3">
    <source>
        <dbReference type="Proteomes" id="UP000027920"/>
    </source>
</evidence>
<proteinExistence type="predicted"/>
<reference evidence="2 3" key="1">
    <citation type="submission" date="2013-03" db="EMBL/GenBank/DDBJ databases">
        <title>The Genome Sequence of Exophiala aquamarina CBS 119918.</title>
        <authorList>
            <consortium name="The Broad Institute Genomics Platform"/>
            <person name="Cuomo C."/>
            <person name="de Hoog S."/>
            <person name="Gorbushina A."/>
            <person name="Walker B."/>
            <person name="Young S.K."/>
            <person name="Zeng Q."/>
            <person name="Gargeya S."/>
            <person name="Fitzgerald M."/>
            <person name="Haas B."/>
            <person name="Abouelleil A."/>
            <person name="Allen A.W."/>
            <person name="Alvarado L."/>
            <person name="Arachchi H.M."/>
            <person name="Berlin A.M."/>
            <person name="Chapman S.B."/>
            <person name="Gainer-Dewar J."/>
            <person name="Goldberg J."/>
            <person name="Griggs A."/>
            <person name="Gujja S."/>
            <person name="Hansen M."/>
            <person name="Howarth C."/>
            <person name="Imamovic A."/>
            <person name="Ireland A."/>
            <person name="Larimer J."/>
            <person name="McCowan C."/>
            <person name="Murphy C."/>
            <person name="Pearson M."/>
            <person name="Poon T.W."/>
            <person name="Priest M."/>
            <person name="Roberts A."/>
            <person name="Saif S."/>
            <person name="Shea T."/>
            <person name="Sisk P."/>
            <person name="Sykes S."/>
            <person name="Wortman J."/>
            <person name="Nusbaum C."/>
            <person name="Birren B."/>
        </authorList>
    </citation>
    <scope>NUCLEOTIDE SEQUENCE [LARGE SCALE GENOMIC DNA]</scope>
    <source>
        <strain evidence="2 3">CBS 119918</strain>
    </source>
</reference>
<dbReference type="Proteomes" id="UP000027920">
    <property type="component" value="Unassembled WGS sequence"/>
</dbReference>
<dbReference type="RefSeq" id="XP_013259603.1">
    <property type="nucleotide sequence ID" value="XM_013404149.1"/>
</dbReference>
<dbReference type="OrthoDB" id="4154904at2759"/>
<keyword evidence="3" id="KW-1185">Reference proteome</keyword>
<dbReference type="VEuPathDB" id="FungiDB:A1O9_07203"/>
<dbReference type="AlphaFoldDB" id="A0A072PCI2"/>
<protein>
    <submittedName>
        <fullName evidence="2">Uncharacterized protein</fullName>
    </submittedName>
</protein>
<accession>A0A072PCI2</accession>
<dbReference type="GeneID" id="25282117"/>
<evidence type="ECO:0000313" key="2">
    <source>
        <dbReference type="EMBL" id="KEF57013.1"/>
    </source>
</evidence>
<feature type="compositionally biased region" description="Basic and acidic residues" evidence="1">
    <location>
        <begin position="86"/>
        <end position="95"/>
    </location>
</feature>
<organism evidence="2 3">
    <name type="scientific">Exophiala aquamarina CBS 119918</name>
    <dbReference type="NCBI Taxonomy" id="1182545"/>
    <lineage>
        <taxon>Eukaryota</taxon>
        <taxon>Fungi</taxon>
        <taxon>Dikarya</taxon>
        <taxon>Ascomycota</taxon>
        <taxon>Pezizomycotina</taxon>
        <taxon>Eurotiomycetes</taxon>
        <taxon>Chaetothyriomycetidae</taxon>
        <taxon>Chaetothyriales</taxon>
        <taxon>Herpotrichiellaceae</taxon>
        <taxon>Exophiala</taxon>
    </lineage>
</organism>
<dbReference type="HOGENOM" id="CLU_648955_0_0_1"/>
<dbReference type="EMBL" id="AMGV01000005">
    <property type="protein sequence ID" value="KEF57013.1"/>
    <property type="molecule type" value="Genomic_DNA"/>
</dbReference>